<dbReference type="AlphaFoldDB" id="A0A660C4K9"/>
<dbReference type="RefSeq" id="WP_084705929.1">
    <property type="nucleotide sequence ID" value="NZ_JOIJ01000012.1"/>
</dbReference>
<proteinExistence type="predicted"/>
<dbReference type="Proteomes" id="UP000317303">
    <property type="component" value="Unassembled WGS sequence"/>
</dbReference>
<dbReference type="SUPFAM" id="SSF81606">
    <property type="entry name" value="PP2C-like"/>
    <property type="match status" value="1"/>
</dbReference>
<evidence type="ECO:0000313" key="3">
    <source>
        <dbReference type="EMBL" id="TWH18276.1"/>
    </source>
</evidence>
<reference evidence="3 4" key="1">
    <citation type="submission" date="2019-07" db="EMBL/GenBank/DDBJ databases">
        <title>R&amp;d 2014.</title>
        <authorList>
            <person name="Klenk H.-P."/>
        </authorList>
    </citation>
    <scope>NUCLEOTIDE SEQUENCE [LARGE SCALE GENOMIC DNA]</scope>
    <source>
        <strain evidence="3 4">DSM 43194</strain>
    </source>
</reference>
<dbReference type="Pfam" id="PF13672">
    <property type="entry name" value="PP2C_2"/>
    <property type="match status" value="1"/>
</dbReference>
<dbReference type="Gene3D" id="3.60.40.10">
    <property type="entry name" value="PPM-type phosphatase domain"/>
    <property type="match status" value="1"/>
</dbReference>
<dbReference type="CDD" id="cd00143">
    <property type="entry name" value="PP2Cc"/>
    <property type="match status" value="1"/>
</dbReference>
<feature type="compositionally biased region" description="Acidic residues" evidence="1">
    <location>
        <begin position="277"/>
        <end position="288"/>
    </location>
</feature>
<dbReference type="PROSITE" id="PS51746">
    <property type="entry name" value="PPM_2"/>
    <property type="match status" value="1"/>
</dbReference>
<dbReference type="GO" id="GO:0004722">
    <property type="term" value="F:protein serine/threonine phosphatase activity"/>
    <property type="evidence" value="ECO:0007669"/>
    <property type="project" value="InterPro"/>
</dbReference>
<sequence length="303" mass="31272">MTRDEVLELRCATGSDVGRRRSGNEDSALATSRLLAVADGMGGHAAGEVASAIAIDAVGELDARLADGLSDAEDFAPLDELATVFATASGVLDERVGADPELSGMGTTLTVMLWVGSRFALGHIGDSRAYRLRGAELTQLSRDHTLVQSLVDEGKLDEETAAVHPARSVLIKALLAGQVAEPDLEMHEAQPGDRYLLCSDGLSDVVSPVELGEVLGSHDEPSDAVATLIELANEAGGPDNITCVVVHVLDSSSSSSESSAAESSAAESAGDERSDAEVDADADTDTDTDAAAAQQEAREDESA</sequence>
<name>A0A660C4K9_9PSEU</name>
<protein>
    <submittedName>
        <fullName evidence="3">Protein phosphatase</fullName>
    </submittedName>
</protein>
<feature type="domain" description="PPM-type phosphatase" evidence="2">
    <location>
        <begin position="10"/>
        <end position="248"/>
    </location>
</feature>
<dbReference type="InterPro" id="IPR001932">
    <property type="entry name" value="PPM-type_phosphatase-like_dom"/>
</dbReference>
<dbReference type="InterPro" id="IPR036457">
    <property type="entry name" value="PPM-type-like_dom_sf"/>
</dbReference>
<feature type="region of interest" description="Disordered" evidence="1">
    <location>
        <begin position="252"/>
        <end position="303"/>
    </location>
</feature>
<dbReference type="EMBL" id="VLJV01000001">
    <property type="protein sequence ID" value="TWH18276.1"/>
    <property type="molecule type" value="Genomic_DNA"/>
</dbReference>
<dbReference type="SMART" id="SM00331">
    <property type="entry name" value="PP2C_SIG"/>
    <property type="match status" value="1"/>
</dbReference>
<gene>
    <name evidence="3" type="ORF">JD82_00092</name>
</gene>
<accession>A0A660C4K9</accession>
<evidence type="ECO:0000313" key="4">
    <source>
        <dbReference type="Proteomes" id="UP000317303"/>
    </source>
</evidence>
<organism evidence="3 4">
    <name type="scientific">Prauserella rugosa</name>
    <dbReference type="NCBI Taxonomy" id="43354"/>
    <lineage>
        <taxon>Bacteria</taxon>
        <taxon>Bacillati</taxon>
        <taxon>Actinomycetota</taxon>
        <taxon>Actinomycetes</taxon>
        <taxon>Pseudonocardiales</taxon>
        <taxon>Pseudonocardiaceae</taxon>
        <taxon>Prauserella</taxon>
    </lineage>
</organism>
<feature type="compositionally biased region" description="Low complexity" evidence="1">
    <location>
        <begin position="252"/>
        <end position="268"/>
    </location>
</feature>
<evidence type="ECO:0000256" key="1">
    <source>
        <dbReference type="SAM" id="MobiDB-lite"/>
    </source>
</evidence>
<evidence type="ECO:0000259" key="2">
    <source>
        <dbReference type="PROSITE" id="PS51746"/>
    </source>
</evidence>
<comment type="caution">
    <text evidence="3">The sequence shown here is derived from an EMBL/GenBank/DDBJ whole genome shotgun (WGS) entry which is preliminary data.</text>
</comment>
<keyword evidence="4" id="KW-1185">Reference proteome</keyword>
<dbReference type="InterPro" id="IPR015655">
    <property type="entry name" value="PP2C"/>
</dbReference>
<dbReference type="PANTHER" id="PTHR47992">
    <property type="entry name" value="PROTEIN PHOSPHATASE"/>
    <property type="match status" value="1"/>
</dbReference>
<dbReference type="SMART" id="SM00332">
    <property type="entry name" value="PP2Cc"/>
    <property type="match status" value="1"/>
</dbReference>
<dbReference type="OrthoDB" id="9801841at2"/>